<dbReference type="GeneID" id="90982528"/>
<dbReference type="InterPro" id="IPR007630">
    <property type="entry name" value="RNA_pol_sigma70_r4"/>
</dbReference>
<comment type="caution">
    <text evidence="2">The sequence shown here is derived from an EMBL/GenBank/DDBJ whole genome shotgun (WGS) entry which is preliminary data.</text>
</comment>
<sequence length="146" mass="17142">MATYRHRMVEGAIKDFPAIKKDHDGYKLMLDAQAMSCGCLWDEPVDGSGAVAAGDRYLERYNDPVMRKLKSLMSGIYEPYCELEEKERRVLALRYWRNMEVSDIARELGFTERHVYRLLNSALYRLYRPLLSVQSLLEDWRTGRLK</sequence>
<organism evidence="2 3">
    <name type="scientific">Synergistes jonesii</name>
    <dbReference type="NCBI Taxonomy" id="2754"/>
    <lineage>
        <taxon>Bacteria</taxon>
        <taxon>Thermotogati</taxon>
        <taxon>Synergistota</taxon>
        <taxon>Synergistia</taxon>
        <taxon>Synergistales</taxon>
        <taxon>Synergistaceae</taxon>
        <taxon>Synergistes</taxon>
    </lineage>
</organism>
<reference evidence="2 3" key="1">
    <citation type="submission" date="2014-04" db="EMBL/GenBank/DDBJ databases">
        <title>Draft Genome Sequence of Synergistes jonesii.</title>
        <authorList>
            <person name="Coil D.A."/>
            <person name="Eisen J.A."/>
            <person name="Holland-Moritz H.E."/>
        </authorList>
    </citation>
    <scope>NUCLEOTIDE SEQUENCE [LARGE SCALE GENOMIC DNA]</scope>
    <source>
        <strain evidence="2 3">78-1</strain>
    </source>
</reference>
<evidence type="ECO:0000259" key="1">
    <source>
        <dbReference type="Pfam" id="PF04545"/>
    </source>
</evidence>
<dbReference type="AlphaFoldDB" id="A0A073J6I6"/>
<dbReference type="SUPFAM" id="SSF88659">
    <property type="entry name" value="Sigma3 and sigma4 domains of RNA polymerase sigma factors"/>
    <property type="match status" value="1"/>
</dbReference>
<gene>
    <name evidence="2" type="ORF">EH55_08550</name>
</gene>
<dbReference type="Gene3D" id="1.20.140.160">
    <property type="match status" value="1"/>
</dbReference>
<accession>A0A073J6I6</accession>
<dbReference type="EMBL" id="JMKI01000004">
    <property type="protein sequence ID" value="KEJ93342.1"/>
    <property type="molecule type" value="Genomic_DNA"/>
</dbReference>
<feature type="domain" description="RNA polymerase sigma-70 region 4" evidence="1">
    <location>
        <begin position="82"/>
        <end position="127"/>
    </location>
</feature>
<dbReference type="GO" id="GO:0006352">
    <property type="term" value="P:DNA-templated transcription initiation"/>
    <property type="evidence" value="ECO:0007669"/>
    <property type="project" value="InterPro"/>
</dbReference>
<evidence type="ECO:0000313" key="3">
    <source>
        <dbReference type="Proteomes" id="UP000027665"/>
    </source>
</evidence>
<dbReference type="InterPro" id="IPR013324">
    <property type="entry name" value="RNA_pol_sigma_r3/r4-like"/>
</dbReference>
<dbReference type="OrthoDB" id="4184921at2"/>
<name>A0A073J6I6_9BACT</name>
<protein>
    <recommendedName>
        <fullName evidence="1">RNA polymerase sigma-70 region 4 domain-containing protein</fullName>
    </recommendedName>
</protein>
<keyword evidence="3" id="KW-1185">Reference proteome</keyword>
<evidence type="ECO:0000313" key="2">
    <source>
        <dbReference type="EMBL" id="KEJ93342.1"/>
    </source>
</evidence>
<dbReference type="RefSeq" id="WP_037974185.1">
    <property type="nucleotide sequence ID" value="NZ_JMKI01000004.1"/>
</dbReference>
<dbReference type="GO" id="GO:0003700">
    <property type="term" value="F:DNA-binding transcription factor activity"/>
    <property type="evidence" value="ECO:0007669"/>
    <property type="project" value="InterPro"/>
</dbReference>
<proteinExistence type="predicted"/>
<dbReference type="Proteomes" id="UP000027665">
    <property type="component" value="Unassembled WGS sequence"/>
</dbReference>
<dbReference type="Pfam" id="PF04545">
    <property type="entry name" value="Sigma70_r4"/>
    <property type="match status" value="1"/>
</dbReference>